<reference evidence="1" key="2">
    <citation type="submission" date="2020-11" db="EMBL/GenBank/DDBJ databases">
        <authorList>
            <person name="McCartney M.A."/>
            <person name="Auch B."/>
            <person name="Kono T."/>
            <person name="Mallez S."/>
            <person name="Becker A."/>
            <person name="Gohl D.M."/>
            <person name="Silverstein K.A.T."/>
            <person name="Koren S."/>
            <person name="Bechman K.B."/>
            <person name="Herman A."/>
            <person name="Abrahante J.E."/>
            <person name="Garbe J."/>
        </authorList>
    </citation>
    <scope>NUCLEOTIDE SEQUENCE</scope>
    <source>
        <strain evidence="1">Duluth1</strain>
        <tissue evidence="1">Whole animal</tissue>
    </source>
</reference>
<proteinExistence type="predicted"/>
<gene>
    <name evidence="1" type="ORF">DPMN_103646</name>
</gene>
<organism evidence="1 2">
    <name type="scientific">Dreissena polymorpha</name>
    <name type="common">Zebra mussel</name>
    <name type="synonym">Mytilus polymorpha</name>
    <dbReference type="NCBI Taxonomy" id="45954"/>
    <lineage>
        <taxon>Eukaryota</taxon>
        <taxon>Metazoa</taxon>
        <taxon>Spiralia</taxon>
        <taxon>Lophotrochozoa</taxon>
        <taxon>Mollusca</taxon>
        <taxon>Bivalvia</taxon>
        <taxon>Autobranchia</taxon>
        <taxon>Heteroconchia</taxon>
        <taxon>Euheterodonta</taxon>
        <taxon>Imparidentia</taxon>
        <taxon>Neoheterodontei</taxon>
        <taxon>Myida</taxon>
        <taxon>Dreissenoidea</taxon>
        <taxon>Dreissenidae</taxon>
        <taxon>Dreissena</taxon>
    </lineage>
</organism>
<accession>A0A9D4K2Q5</accession>
<evidence type="ECO:0000313" key="2">
    <source>
        <dbReference type="Proteomes" id="UP000828390"/>
    </source>
</evidence>
<dbReference type="Proteomes" id="UP000828390">
    <property type="component" value="Unassembled WGS sequence"/>
</dbReference>
<reference evidence="1" key="1">
    <citation type="journal article" date="2019" name="bioRxiv">
        <title>The Genome of the Zebra Mussel, Dreissena polymorpha: A Resource for Invasive Species Research.</title>
        <authorList>
            <person name="McCartney M.A."/>
            <person name="Auch B."/>
            <person name="Kono T."/>
            <person name="Mallez S."/>
            <person name="Zhang Y."/>
            <person name="Obille A."/>
            <person name="Becker A."/>
            <person name="Abrahante J.E."/>
            <person name="Garbe J."/>
            <person name="Badalamenti J.P."/>
            <person name="Herman A."/>
            <person name="Mangelson H."/>
            <person name="Liachko I."/>
            <person name="Sullivan S."/>
            <person name="Sone E.D."/>
            <person name="Koren S."/>
            <person name="Silverstein K.A.T."/>
            <person name="Beckman K.B."/>
            <person name="Gohl D.M."/>
        </authorList>
    </citation>
    <scope>NUCLEOTIDE SEQUENCE</scope>
    <source>
        <strain evidence="1">Duluth1</strain>
        <tissue evidence="1">Whole animal</tissue>
    </source>
</reference>
<dbReference type="EMBL" id="JAIWYP010000004">
    <property type="protein sequence ID" value="KAH3830403.1"/>
    <property type="molecule type" value="Genomic_DNA"/>
</dbReference>
<comment type="caution">
    <text evidence="1">The sequence shown here is derived from an EMBL/GenBank/DDBJ whole genome shotgun (WGS) entry which is preliminary data.</text>
</comment>
<dbReference type="AlphaFoldDB" id="A0A9D4K2Q5"/>
<protein>
    <submittedName>
        <fullName evidence="1">Uncharacterized protein</fullName>
    </submittedName>
</protein>
<keyword evidence="2" id="KW-1185">Reference proteome</keyword>
<name>A0A9D4K2Q5_DREPO</name>
<sequence length="143" mass="16331">MQFSPLPNYRYKEGQAYSIEGQAYGIVSWTTQLQHSSLTVLDNPITGIRKSDCLGQPNYSRTVLDNPITGIRKDKHIHSRTTQLQSWTTQLQSDSLGQPNYRYKEGQAYSILQSDTYSILQDNAITGIRKDKHIKNLLVQIDK</sequence>
<evidence type="ECO:0000313" key="1">
    <source>
        <dbReference type="EMBL" id="KAH3830403.1"/>
    </source>
</evidence>